<dbReference type="PANTHER" id="PTHR18929:SF246">
    <property type="entry name" value="PROTEIN DISULFIDE ISOMERASE-LIKE 1-4"/>
    <property type="match status" value="1"/>
</dbReference>
<evidence type="ECO:0000259" key="2">
    <source>
        <dbReference type="PROSITE" id="PS51352"/>
    </source>
</evidence>
<feature type="domain" description="Thioredoxin" evidence="2">
    <location>
        <begin position="84"/>
        <end position="203"/>
    </location>
</feature>
<dbReference type="EMBL" id="ABEU02000023">
    <property type="status" value="NOT_ANNOTATED_CDS"/>
    <property type="molecule type" value="Genomic_DNA"/>
</dbReference>
<dbReference type="Gramene" id="Pp3c23_1210V3.3">
    <property type="protein sequence ID" value="Pp3c23_1210V3.3"/>
    <property type="gene ID" value="Pp3c23_1210"/>
</dbReference>
<accession>A0A7I4FFY6</accession>
<evidence type="ECO:0000313" key="4">
    <source>
        <dbReference type="Proteomes" id="UP000006727"/>
    </source>
</evidence>
<comment type="similarity">
    <text evidence="1">Belongs to the protein disulfide isomerase family.</text>
</comment>
<dbReference type="PANTHER" id="PTHR18929">
    <property type="entry name" value="PROTEIN DISULFIDE ISOMERASE"/>
    <property type="match status" value="1"/>
</dbReference>
<dbReference type="Proteomes" id="UP000006727">
    <property type="component" value="Chromosome 23"/>
</dbReference>
<proteinExistence type="inferred from homology"/>
<dbReference type="AlphaFoldDB" id="A0A7I4FFY6"/>
<sequence>MLTFYEREREILLLRFQFYSKIVVPMWITPRKLFYFFTFHTFQIMAFSTAEDGLKYLHQGEFTVEGIKKFVEGFTKNKLRPYYKSERIPAQNDEAVRIAVGRNFEEIVLDEAKDTLVELYAPWCHHCQELEPTYNRLAKRLMGIPSLSIVKMNMEANEHPLAKVDGFPTILFFSAGNKSTKPITFHGDRTVKGLYQFLKKNAAIPFALPKPAQTRAPNKVEQIPNDEL</sequence>
<evidence type="ECO:0000256" key="1">
    <source>
        <dbReference type="ARBA" id="ARBA00006347"/>
    </source>
</evidence>
<gene>
    <name evidence="3" type="primary">LOC112275689</name>
</gene>
<name>A0A7I4FFY6_PHYPA</name>
<organism evidence="3 4">
    <name type="scientific">Physcomitrium patens</name>
    <name type="common">Spreading-leaved earth moss</name>
    <name type="synonym">Physcomitrella patens</name>
    <dbReference type="NCBI Taxonomy" id="3218"/>
    <lineage>
        <taxon>Eukaryota</taxon>
        <taxon>Viridiplantae</taxon>
        <taxon>Streptophyta</taxon>
        <taxon>Embryophyta</taxon>
        <taxon>Bryophyta</taxon>
        <taxon>Bryophytina</taxon>
        <taxon>Bryopsida</taxon>
        <taxon>Funariidae</taxon>
        <taxon>Funariales</taxon>
        <taxon>Funariaceae</taxon>
        <taxon>Physcomitrium</taxon>
    </lineage>
</organism>
<protein>
    <recommendedName>
        <fullName evidence="2">Thioredoxin domain-containing protein</fullName>
    </recommendedName>
</protein>
<dbReference type="InterPro" id="IPR036249">
    <property type="entry name" value="Thioredoxin-like_sf"/>
</dbReference>
<dbReference type="PROSITE" id="PS51352">
    <property type="entry name" value="THIOREDOXIN_2"/>
    <property type="match status" value="1"/>
</dbReference>
<dbReference type="Pfam" id="PF00085">
    <property type="entry name" value="Thioredoxin"/>
    <property type="match status" value="1"/>
</dbReference>
<dbReference type="Gene3D" id="3.40.30.10">
    <property type="entry name" value="Glutaredoxin"/>
    <property type="match status" value="2"/>
</dbReference>
<reference evidence="3 4" key="1">
    <citation type="journal article" date="2008" name="Science">
        <title>The Physcomitrella genome reveals evolutionary insights into the conquest of land by plants.</title>
        <authorList>
            <person name="Rensing S."/>
            <person name="Lang D."/>
            <person name="Zimmer A."/>
            <person name="Terry A."/>
            <person name="Salamov A."/>
            <person name="Shapiro H."/>
            <person name="Nishiyama T."/>
            <person name="Perroud P.-F."/>
            <person name="Lindquist E."/>
            <person name="Kamisugi Y."/>
            <person name="Tanahashi T."/>
            <person name="Sakakibara K."/>
            <person name="Fujita T."/>
            <person name="Oishi K."/>
            <person name="Shin-I T."/>
            <person name="Kuroki Y."/>
            <person name="Toyoda A."/>
            <person name="Suzuki Y."/>
            <person name="Hashimoto A."/>
            <person name="Yamaguchi K."/>
            <person name="Sugano A."/>
            <person name="Kohara Y."/>
            <person name="Fujiyama A."/>
            <person name="Anterola A."/>
            <person name="Aoki S."/>
            <person name="Ashton N."/>
            <person name="Barbazuk W.B."/>
            <person name="Barker E."/>
            <person name="Bennetzen J."/>
            <person name="Bezanilla M."/>
            <person name="Blankenship R."/>
            <person name="Cho S.H."/>
            <person name="Dutcher S."/>
            <person name="Estelle M."/>
            <person name="Fawcett J.A."/>
            <person name="Gundlach H."/>
            <person name="Hanada K."/>
            <person name="Heyl A."/>
            <person name="Hicks K.A."/>
            <person name="Hugh J."/>
            <person name="Lohr M."/>
            <person name="Mayer K."/>
            <person name="Melkozernov A."/>
            <person name="Murata T."/>
            <person name="Nelson D."/>
            <person name="Pils B."/>
            <person name="Prigge M."/>
            <person name="Reiss B."/>
            <person name="Renner T."/>
            <person name="Rombauts S."/>
            <person name="Rushton P."/>
            <person name="Sanderfoot A."/>
            <person name="Schween G."/>
            <person name="Shiu S.-H."/>
            <person name="Stueber K."/>
            <person name="Theodoulou F.L."/>
            <person name="Tu H."/>
            <person name="Van de Peer Y."/>
            <person name="Verrier P.J."/>
            <person name="Waters E."/>
            <person name="Wood A."/>
            <person name="Yang L."/>
            <person name="Cove D."/>
            <person name="Cuming A."/>
            <person name="Hasebe M."/>
            <person name="Lucas S."/>
            <person name="Mishler D.B."/>
            <person name="Reski R."/>
            <person name="Grigoriev I."/>
            <person name="Quatrano R.S."/>
            <person name="Boore J.L."/>
        </authorList>
    </citation>
    <scope>NUCLEOTIDE SEQUENCE [LARGE SCALE GENOMIC DNA]</scope>
    <source>
        <strain evidence="3 4">cv. Gransden 2004</strain>
    </source>
</reference>
<dbReference type="CDD" id="cd02995">
    <property type="entry name" value="PDI_a_PDI_a'_C"/>
    <property type="match status" value="1"/>
</dbReference>
<dbReference type="InterPro" id="IPR013766">
    <property type="entry name" value="Thioredoxin_domain"/>
</dbReference>
<dbReference type="SUPFAM" id="SSF52833">
    <property type="entry name" value="Thioredoxin-like"/>
    <property type="match status" value="1"/>
</dbReference>
<reference evidence="3" key="3">
    <citation type="submission" date="2020-12" db="UniProtKB">
        <authorList>
            <consortium name="EnsemblPlants"/>
        </authorList>
    </citation>
    <scope>IDENTIFICATION</scope>
</reference>
<dbReference type="EnsemblPlants" id="Pp3c23_1210V3.3">
    <property type="protein sequence ID" value="Pp3c23_1210V3.3"/>
    <property type="gene ID" value="Pp3c23_1210"/>
</dbReference>
<keyword evidence="4" id="KW-1185">Reference proteome</keyword>
<evidence type="ECO:0000313" key="3">
    <source>
        <dbReference type="EnsemblPlants" id="Pp3c23_1210V3.3"/>
    </source>
</evidence>
<dbReference type="PRINTS" id="PR00421">
    <property type="entry name" value="THIOREDOXIN"/>
</dbReference>
<reference evidence="3 4" key="2">
    <citation type="journal article" date="2018" name="Plant J.">
        <title>The Physcomitrella patens chromosome-scale assembly reveals moss genome structure and evolution.</title>
        <authorList>
            <person name="Lang D."/>
            <person name="Ullrich K.K."/>
            <person name="Murat F."/>
            <person name="Fuchs J."/>
            <person name="Jenkins J."/>
            <person name="Haas F.B."/>
            <person name="Piednoel M."/>
            <person name="Gundlach H."/>
            <person name="Van Bel M."/>
            <person name="Meyberg R."/>
            <person name="Vives C."/>
            <person name="Morata J."/>
            <person name="Symeonidi A."/>
            <person name="Hiss M."/>
            <person name="Muchero W."/>
            <person name="Kamisugi Y."/>
            <person name="Saleh O."/>
            <person name="Blanc G."/>
            <person name="Decker E.L."/>
            <person name="van Gessel N."/>
            <person name="Grimwood J."/>
            <person name="Hayes R.D."/>
            <person name="Graham S.W."/>
            <person name="Gunter L.E."/>
            <person name="McDaniel S.F."/>
            <person name="Hoernstein S.N.W."/>
            <person name="Larsson A."/>
            <person name="Li F.W."/>
            <person name="Perroud P.F."/>
            <person name="Phillips J."/>
            <person name="Ranjan P."/>
            <person name="Rokshar D.S."/>
            <person name="Rothfels C.J."/>
            <person name="Schneider L."/>
            <person name="Shu S."/>
            <person name="Stevenson D.W."/>
            <person name="Thummler F."/>
            <person name="Tillich M."/>
            <person name="Villarreal Aguilar J.C."/>
            <person name="Widiez T."/>
            <person name="Wong G.K."/>
            <person name="Wymore A."/>
            <person name="Zhang Y."/>
            <person name="Zimmer A.D."/>
            <person name="Quatrano R.S."/>
            <person name="Mayer K.F.X."/>
            <person name="Goodstein D."/>
            <person name="Casacuberta J.M."/>
            <person name="Vandepoele K."/>
            <person name="Reski R."/>
            <person name="Cuming A.C."/>
            <person name="Tuskan G.A."/>
            <person name="Maumus F."/>
            <person name="Salse J."/>
            <person name="Schmutz J."/>
            <person name="Rensing S.A."/>
        </authorList>
    </citation>
    <scope>NUCLEOTIDE SEQUENCE [LARGE SCALE GENOMIC DNA]</scope>
    <source>
        <strain evidence="3 4">cv. Gransden 2004</strain>
    </source>
</reference>